<dbReference type="EC" id="2.7.1.69" evidence="2"/>
<sequence>MKKIKILAVCGFGVGSSMVLRMKIDDLMKKHQIAAQVCTADVSTAASEPCDIIFTSKEIGKQLAGKVQVPMIEIQNFLDMKELEEKGLHSVKMLIEKR</sequence>
<reference evidence="2" key="1">
    <citation type="submission" date="2019-11" db="EMBL/GenBank/DDBJ databases">
        <authorList>
            <person name="Feng L."/>
        </authorList>
    </citation>
    <scope>NUCLEOTIDE SEQUENCE</scope>
    <source>
        <strain evidence="2">AcaccaeLFYP115</strain>
    </source>
</reference>
<gene>
    <name evidence="2" type="primary">ulaB_1</name>
    <name evidence="2" type="ORF">ACLFYP115_00878</name>
</gene>
<protein>
    <submittedName>
        <fullName evidence="2">Ascorbate-specific phosphotransferase enzyme IIB component</fullName>
        <ecNumber evidence="2">2.7.1.69</ecNumber>
    </submittedName>
</protein>
<keyword evidence="1 2" id="KW-0808">Transferase</keyword>
<dbReference type="GO" id="GO:0008982">
    <property type="term" value="F:protein-N(PI)-phosphohistidine-sugar phosphotransferase activity"/>
    <property type="evidence" value="ECO:0007669"/>
    <property type="project" value="InterPro"/>
</dbReference>
<dbReference type="PROSITE" id="PS51099">
    <property type="entry name" value="PTS_EIIB_TYPE_2"/>
    <property type="match status" value="1"/>
</dbReference>
<evidence type="ECO:0000256" key="1">
    <source>
        <dbReference type="ARBA" id="ARBA00022679"/>
    </source>
</evidence>
<dbReference type="CDD" id="cd05563">
    <property type="entry name" value="PTS_IIB_ascorbate"/>
    <property type="match status" value="1"/>
</dbReference>
<dbReference type="GO" id="GO:0009401">
    <property type="term" value="P:phosphoenolpyruvate-dependent sugar phosphotransferase system"/>
    <property type="evidence" value="ECO:0007669"/>
    <property type="project" value="InterPro"/>
</dbReference>
<dbReference type="Pfam" id="PF02302">
    <property type="entry name" value="PTS_IIB"/>
    <property type="match status" value="1"/>
</dbReference>
<dbReference type="Gene3D" id="3.40.50.2300">
    <property type="match status" value="1"/>
</dbReference>
<dbReference type="InterPro" id="IPR003501">
    <property type="entry name" value="PTS_EIIB_2/3"/>
</dbReference>
<accession>A0A6N2SFU0</accession>
<dbReference type="InterPro" id="IPR013011">
    <property type="entry name" value="PTS_EIIB_2"/>
</dbReference>
<dbReference type="AlphaFoldDB" id="A0A6N2SFU0"/>
<dbReference type="EMBL" id="CACRSQ010000003">
    <property type="protein sequence ID" value="VYS90555.1"/>
    <property type="molecule type" value="Genomic_DNA"/>
</dbReference>
<dbReference type="RefSeq" id="WP_006565869.1">
    <property type="nucleotide sequence ID" value="NZ_BAABZP010000001.1"/>
</dbReference>
<dbReference type="SUPFAM" id="SSF52794">
    <property type="entry name" value="PTS system IIB component-like"/>
    <property type="match status" value="1"/>
</dbReference>
<proteinExistence type="predicted"/>
<organism evidence="2">
    <name type="scientific">Anaerostipes caccae</name>
    <dbReference type="NCBI Taxonomy" id="105841"/>
    <lineage>
        <taxon>Bacteria</taxon>
        <taxon>Bacillati</taxon>
        <taxon>Bacillota</taxon>
        <taxon>Clostridia</taxon>
        <taxon>Lachnospirales</taxon>
        <taxon>Lachnospiraceae</taxon>
        <taxon>Anaerostipes</taxon>
    </lineage>
</organism>
<dbReference type="InterPro" id="IPR036095">
    <property type="entry name" value="PTS_EIIB-like_sf"/>
</dbReference>
<name>A0A6N2SFU0_9FIRM</name>
<evidence type="ECO:0000313" key="2">
    <source>
        <dbReference type="EMBL" id="VYS90555.1"/>
    </source>
</evidence>